<feature type="region of interest" description="Disordered" evidence="1">
    <location>
        <begin position="46"/>
        <end position="80"/>
    </location>
</feature>
<reference evidence="2" key="2">
    <citation type="submission" date="2020-11" db="EMBL/GenBank/DDBJ databases">
        <authorList>
            <person name="McCartney M.A."/>
            <person name="Auch B."/>
            <person name="Kono T."/>
            <person name="Mallez S."/>
            <person name="Becker A."/>
            <person name="Gohl D.M."/>
            <person name="Silverstein K.A.T."/>
            <person name="Koren S."/>
            <person name="Bechman K.B."/>
            <person name="Herman A."/>
            <person name="Abrahante J.E."/>
            <person name="Garbe J."/>
        </authorList>
    </citation>
    <scope>NUCLEOTIDE SEQUENCE</scope>
    <source>
        <strain evidence="2">Duluth1</strain>
        <tissue evidence="2">Whole animal</tissue>
    </source>
</reference>
<dbReference type="AlphaFoldDB" id="A0A9D4GZ98"/>
<reference evidence="2" key="1">
    <citation type="journal article" date="2019" name="bioRxiv">
        <title>The Genome of the Zebra Mussel, Dreissena polymorpha: A Resource for Invasive Species Research.</title>
        <authorList>
            <person name="McCartney M.A."/>
            <person name="Auch B."/>
            <person name="Kono T."/>
            <person name="Mallez S."/>
            <person name="Zhang Y."/>
            <person name="Obille A."/>
            <person name="Becker A."/>
            <person name="Abrahante J.E."/>
            <person name="Garbe J."/>
            <person name="Badalamenti J.P."/>
            <person name="Herman A."/>
            <person name="Mangelson H."/>
            <person name="Liachko I."/>
            <person name="Sullivan S."/>
            <person name="Sone E.D."/>
            <person name="Koren S."/>
            <person name="Silverstein K.A.T."/>
            <person name="Beckman K.B."/>
            <person name="Gohl D.M."/>
        </authorList>
    </citation>
    <scope>NUCLEOTIDE SEQUENCE</scope>
    <source>
        <strain evidence="2">Duluth1</strain>
        <tissue evidence="2">Whole animal</tissue>
    </source>
</reference>
<dbReference type="Proteomes" id="UP000828390">
    <property type="component" value="Unassembled WGS sequence"/>
</dbReference>
<evidence type="ECO:0000256" key="1">
    <source>
        <dbReference type="SAM" id="MobiDB-lite"/>
    </source>
</evidence>
<evidence type="ECO:0000313" key="3">
    <source>
        <dbReference type="Proteomes" id="UP000828390"/>
    </source>
</evidence>
<keyword evidence="3" id="KW-1185">Reference proteome</keyword>
<protein>
    <submittedName>
        <fullName evidence="2">Uncharacterized protein</fullName>
    </submittedName>
</protein>
<dbReference type="EMBL" id="JAIWYP010000005">
    <property type="protein sequence ID" value="KAH3824548.1"/>
    <property type="molecule type" value="Genomic_DNA"/>
</dbReference>
<organism evidence="2 3">
    <name type="scientific">Dreissena polymorpha</name>
    <name type="common">Zebra mussel</name>
    <name type="synonym">Mytilus polymorpha</name>
    <dbReference type="NCBI Taxonomy" id="45954"/>
    <lineage>
        <taxon>Eukaryota</taxon>
        <taxon>Metazoa</taxon>
        <taxon>Spiralia</taxon>
        <taxon>Lophotrochozoa</taxon>
        <taxon>Mollusca</taxon>
        <taxon>Bivalvia</taxon>
        <taxon>Autobranchia</taxon>
        <taxon>Heteroconchia</taxon>
        <taxon>Euheterodonta</taxon>
        <taxon>Imparidentia</taxon>
        <taxon>Neoheterodontei</taxon>
        <taxon>Myida</taxon>
        <taxon>Dreissenoidea</taxon>
        <taxon>Dreissenidae</taxon>
        <taxon>Dreissena</taxon>
    </lineage>
</organism>
<sequence length="80" mass="8530">MIISLKPHINPALVPSAAFTIVPRTPAPVTPRGAALEGSLEVLNSSLLGRQPPRDSGPDEEPFSDPESSLYDYQNMEDAG</sequence>
<comment type="caution">
    <text evidence="2">The sequence shown here is derived from an EMBL/GenBank/DDBJ whole genome shotgun (WGS) entry which is preliminary data.</text>
</comment>
<name>A0A9D4GZ98_DREPO</name>
<evidence type="ECO:0000313" key="2">
    <source>
        <dbReference type="EMBL" id="KAH3824548.1"/>
    </source>
</evidence>
<proteinExistence type="predicted"/>
<gene>
    <name evidence="2" type="ORF">DPMN_126385</name>
</gene>
<accession>A0A9D4GZ98</accession>